<keyword evidence="3" id="KW-0285">Flavoprotein</keyword>
<dbReference type="Gene3D" id="3.40.109.10">
    <property type="entry name" value="NADH Oxidase"/>
    <property type="match status" value="1"/>
</dbReference>
<dbReference type="InterPro" id="IPR029479">
    <property type="entry name" value="Nitroreductase"/>
</dbReference>
<accession>A0A368BPL1</accession>
<dbReference type="Proteomes" id="UP000252147">
    <property type="component" value="Unassembled WGS sequence"/>
</dbReference>
<evidence type="ECO:0000256" key="3">
    <source>
        <dbReference type="ARBA" id="ARBA00022630"/>
    </source>
</evidence>
<comment type="cofactor">
    <cofactor evidence="1">
        <name>FMN</name>
        <dbReference type="ChEBI" id="CHEBI:58210"/>
    </cofactor>
</comment>
<protein>
    <submittedName>
        <fullName evidence="7">Nitroreductase</fullName>
    </submittedName>
</protein>
<evidence type="ECO:0000259" key="6">
    <source>
        <dbReference type="Pfam" id="PF00881"/>
    </source>
</evidence>
<dbReference type="PANTHER" id="PTHR43673">
    <property type="entry name" value="NAD(P)H NITROREDUCTASE YDGI-RELATED"/>
    <property type="match status" value="1"/>
</dbReference>
<evidence type="ECO:0000256" key="4">
    <source>
        <dbReference type="ARBA" id="ARBA00022643"/>
    </source>
</evidence>
<comment type="similarity">
    <text evidence="2">Belongs to the nitroreductase family.</text>
</comment>
<evidence type="ECO:0000256" key="1">
    <source>
        <dbReference type="ARBA" id="ARBA00001917"/>
    </source>
</evidence>
<dbReference type="PANTHER" id="PTHR43673:SF2">
    <property type="entry name" value="NITROREDUCTASE"/>
    <property type="match status" value="1"/>
</dbReference>
<evidence type="ECO:0000313" key="8">
    <source>
        <dbReference type="Proteomes" id="UP000252147"/>
    </source>
</evidence>
<organism evidence="7 8">
    <name type="scientific">SAR86 cluster bacterium</name>
    <dbReference type="NCBI Taxonomy" id="2030880"/>
    <lineage>
        <taxon>Bacteria</taxon>
        <taxon>Pseudomonadati</taxon>
        <taxon>Pseudomonadota</taxon>
        <taxon>Gammaproteobacteria</taxon>
        <taxon>SAR86 cluster</taxon>
    </lineage>
</organism>
<dbReference type="AlphaFoldDB" id="A0A368BPL1"/>
<dbReference type="GO" id="GO:0016491">
    <property type="term" value="F:oxidoreductase activity"/>
    <property type="evidence" value="ECO:0007669"/>
    <property type="project" value="UniProtKB-KW"/>
</dbReference>
<dbReference type="Pfam" id="PF00881">
    <property type="entry name" value="Nitroreductase"/>
    <property type="match status" value="1"/>
</dbReference>
<gene>
    <name evidence="7" type="ORF">DBW97_01860</name>
</gene>
<name>A0A368BPL1_9GAMM</name>
<evidence type="ECO:0000256" key="5">
    <source>
        <dbReference type="ARBA" id="ARBA00023002"/>
    </source>
</evidence>
<sequence length="223" mass="25195">MDVIEAIKTRHSVRAYLDKPVEETLVREIIEISKQSPSGVNSQPWRVYVVMGQAKDALVKDVLEKFDAGTPEKEEYQVYPNKADIPDWYKARQRACGFGMYGVLGIEREDMDKRVAQGRKNYEFFGAPVGMFVTVPKAIGANGWGHVGHFIQSVCLAAKGKGLDTCLQEAWAGFPVTLKKHLNYGDDEILWCGISMGYKDEEHIINTFVPERESFENFAKIIK</sequence>
<keyword evidence="4" id="KW-0288">FMN</keyword>
<dbReference type="SUPFAM" id="SSF55469">
    <property type="entry name" value="FMN-dependent nitroreductase-like"/>
    <property type="match status" value="1"/>
</dbReference>
<keyword evidence="5" id="KW-0560">Oxidoreductase</keyword>
<reference evidence="7 8" key="1">
    <citation type="journal article" date="2018" name="Microbiome">
        <title>Fine metagenomic profile of the Mediterranean stratified and mixed water columns revealed by assembly and recruitment.</title>
        <authorList>
            <person name="Haro-Moreno J.M."/>
            <person name="Lopez-Perez M."/>
            <person name="De La Torre J.R."/>
            <person name="Picazo A."/>
            <person name="Camacho A."/>
            <person name="Rodriguez-Valera F."/>
        </authorList>
    </citation>
    <scope>NUCLEOTIDE SEQUENCE [LARGE SCALE GENOMIC DNA]</scope>
    <source>
        <strain evidence="7">MED-G83</strain>
    </source>
</reference>
<proteinExistence type="inferred from homology"/>
<feature type="domain" description="Nitroreductase" evidence="6">
    <location>
        <begin position="7"/>
        <end position="198"/>
    </location>
</feature>
<comment type="caution">
    <text evidence="7">The sequence shown here is derived from an EMBL/GenBank/DDBJ whole genome shotgun (WGS) entry which is preliminary data.</text>
</comment>
<evidence type="ECO:0000313" key="7">
    <source>
        <dbReference type="EMBL" id="RCL38782.1"/>
    </source>
</evidence>
<evidence type="ECO:0000256" key="2">
    <source>
        <dbReference type="ARBA" id="ARBA00007118"/>
    </source>
</evidence>
<dbReference type="InterPro" id="IPR000415">
    <property type="entry name" value="Nitroreductase-like"/>
</dbReference>
<dbReference type="EMBL" id="QOPD01000002">
    <property type="protein sequence ID" value="RCL38782.1"/>
    <property type="molecule type" value="Genomic_DNA"/>
</dbReference>
<dbReference type="CDD" id="cd02136">
    <property type="entry name" value="PnbA_NfnB-like"/>
    <property type="match status" value="1"/>
</dbReference>